<accession>A0AA38RUW4</accession>
<dbReference type="AlphaFoldDB" id="A0AA38RUW4"/>
<dbReference type="Proteomes" id="UP001174694">
    <property type="component" value="Unassembled WGS sequence"/>
</dbReference>
<sequence>MGKLGPLTSQALGRSPYDEVIMGEGEGDIRAPLQMYDERGRPVNPETKQINKDVIRSHNEVMLVIGVAEPENSVDELRAEAFRRREHDIRDERIGRALLNVGRALEIGGVWGVNGLRQRILLYRQYAQIPFHDLFQDYRKQNTVSSAFLAGLPAFAVSHALKQLPFSFSIFQNNSFLRSSLAYVRLHLQLWIFMQRMGLIASSPWLPSWKFFIPFSQSSPIPPPAPLPSLSTRGVLQWLGGVALSTAPFAACWLYSKLWTWVTRNLWFRVYQRMPAPNNRRLNSPRAPALDQLSEPTQAIPPQDTADTQPRNARDIPRDEAAVHETVHEAMHAHGPERSGPPPDNVPVGAVRRQSTFSNRRDDYISDDEDNTEAVTATLISFDVEATESTEAPTGMWSAELRPNVTSDGRSVKEEPVYQDNTLTRLPSVIAADIITVVASYVLTSPFEAFTLRLFARSFRGYGELPIDDIADVNVFRSFSWNVFADLVGLELVHFLIEADFWGVVMMLATRYKISDEEWNKKNEDDAATSSN</sequence>
<keyword evidence="3" id="KW-1185">Reference proteome</keyword>
<protein>
    <submittedName>
        <fullName evidence="2">Uncharacterized protein</fullName>
    </submittedName>
</protein>
<evidence type="ECO:0000313" key="2">
    <source>
        <dbReference type="EMBL" id="KAJ9148432.1"/>
    </source>
</evidence>
<gene>
    <name evidence="2" type="ORF">NKR23_g5130</name>
</gene>
<proteinExistence type="predicted"/>
<comment type="caution">
    <text evidence="2">The sequence shown here is derived from an EMBL/GenBank/DDBJ whole genome shotgun (WGS) entry which is preliminary data.</text>
</comment>
<feature type="region of interest" description="Disordered" evidence="1">
    <location>
        <begin position="294"/>
        <end position="313"/>
    </location>
</feature>
<feature type="region of interest" description="Disordered" evidence="1">
    <location>
        <begin position="331"/>
        <end position="372"/>
    </location>
</feature>
<organism evidence="2 3">
    <name type="scientific">Pleurostoma richardsiae</name>
    <dbReference type="NCBI Taxonomy" id="41990"/>
    <lineage>
        <taxon>Eukaryota</taxon>
        <taxon>Fungi</taxon>
        <taxon>Dikarya</taxon>
        <taxon>Ascomycota</taxon>
        <taxon>Pezizomycotina</taxon>
        <taxon>Sordariomycetes</taxon>
        <taxon>Sordariomycetidae</taxon>
        <taxon>Calosphaeriales</taxon>
        <taxon>Pleurostomataceae</taxon>
        <taxon>Pleurostoma</taxon>
    </lineage>
</organism>
<feature type="region of interest" description="Disordered" evidence="1">
    <location>
        <begin position="390"/>
        <end position="411"/>
    </location>
</feature>
<reference evidence="2" key="1">
    <citation type="submission" date="2022-07" db="EMBL/GenBank/DDBJ databases">
        <title>Fungi with potential for degradation of polypropylene.</title>
        <authorList>
            <person name="Gostincar C."/>
        </authorList>
    </citation>
    <scope>NUCLEOTIDE SEQUENCE</scope>
    <source>
        <strain evidence="2">EXF-13308</strain>
    </source>
</reference>
<name>A0AA38RUW4_9PEZI</name>
<evidence type="ECO:0000256" key="1">
    <source>
        <dbReference type="SAM" id="MobiDB-lite"/>
    </source>
</evidence>
<dbReference type="EMBL" id="JANBVO010000013">
    <property type="protein sequence ID" value="KAJ9148432.1"/>
    <property type="molecule type" value="Genomic_DNA"/>
</dbReference>
<evidence type="ECO:0000313" key="3">
    <source>
        <dbReference type="Proteomes" id="UP001174694"/>
    </source>
</evidence>